<dbReference type="PANTHER" id="PTHR37953">
    <property type="entry name" value="UPF0127 PROTEIN MJ1496"/>
    <property type="match status" value="1"/>
</dbReference>
<name>A0A2S9Q6M8_9HYPH</name>
<comment type="caution">
    <text evidence="1">The sequence shown here is derived from an EMBL/GenBank/DDBJ whole genome shotgun (WGS) entry which is preliminary data.</text>
</comment>
<dbReference type="EMBL" id="PUEJ01000010">
    <property type="protein sequence ID" value="PRH84995.1"/>
    <property type="molecule type" value="Genomic_DNA"/>
</dbReference>
<dbReference type="AlphaFoldDB" id="A0A2S9Q6M8"/>
<dbReference type="OrthoDB" id="9808290at2"/>
<evidence type="ECO:0000313" key="1">
    <source>
        <dbReference type="EMBL" id="PRH84995.1"/>
    </source>
</evidence>
<sequence length="159" mass="17684">MRMRKSSFLSIIYATILALFMSIGGVAALRAEDGVFEPLSIATAGGKHDFQVEVMRSEDEQRRGMMFRRSLDADKGMLFPFPAERIASFWMENTYVSLDMIFIRSDGTIQRIEKRAEPLSTRTIMSGAPVLAVLEVVAGTADKLGIKPGDKVSYPIFKP</sequence>
<organism evidence="1 2">
    <name type="scientific">Labrys okinawensis</name>
    <dbReference type="NCBI Taxonomy" id="346911"/>
    <lineage>
        <taxon>Bacteria</taxon>
        <taxon>Pseudomonadati</taxon>
        <taxon>Pseudomonadota</taxon>
        <taxon>Alphaproteobacteria</taxon>
        <taxon>Hyphomicrobiales</taxon>
        <taxon>Xanthobacteraceae</taxon>
        <taxon>Labrys</taxon>
    </lineage>
</organism>
<dbReference type="InterPro" id="IPR003795">
    <property type="entry name" value="DUF192"/>
</dbReference>
<evidence type="ECO:0008006" key="3">
    <source>
        <dbReference type="Google" id="ProtNLM"/>
    </source>
</evidence>
<evidence type="ECO:0000313" key="2">
    <source>
        <dbReference type="Proteomes" id="UP000237682"/>
    </source>
</evidence>
<dbReference type="PANTHER" id="PTHR37953:SF1">
    <property type="entry name" value="UPF0127 PROTEIN MJ1496"/>
    <property type="match status" value="1"/>
</dbReference>
<gene>
    <name evidence="1" type="ORF">C5L14_23875</name>
</gene>
<reference evidence="1 2" key="1">
    <citation type="submission" date="2018-02" db="EMBL/GenBank/DDBJ databases">
        <title>Whole genome sequencing of endophytic bacterium.</title>
        <authorList>
            <person name="Eedara R."/>
            <person name="Podile A.R."/>
        </authorList>
    </citation>
    <scope>NUCLEOTIDE SEQUENCE [LARGE SCALE GENOMIC DNA]</scope>
    <source>
        <strain evidence="1 2">RP1T</strain>
    </source>
</reference>
<dbReference type="Proteomes" id="UP000237682">
    <property type="component" value="Unassembled WGS sequence"/>
</dbReference>
<keyword evidence="2" id="KW-1185">Reference proteome</keyword>
<dbReference type="Pfam" id="PF02643">
    <property type="entry name" value="DUF192"/>
    <property type="match status" value="1"/>
</dbReference>
<protein>
    <recommendedName>
        <fullName evidence="3">DUF192 domain-containing protein</fullName>
    </recommendedName>
</protein>
<proteinExistence type="predicted"/>
<dbReference type="InterPro" id="IPR038695">
    <property type="entry name" value="Saro_0823-like_sf"/>
</dbReference>
<accession>A0A2S9Q6M8</accession>
<dbReference type="Gene3D" id="2.60.120.1140">
    <property type="entry name" value="Protein of unknown function DUF192"/>
    <property type="match status" value="1"/>
</dbReference>